<evidence type="ECO:0008006" key="4">
    <source>
        <dbReference type="Google" id="ProtNLM"/>
    </source>
</evidence>
<proteinExistence type="predicted"/>
<reference evidence="2 3" key="1">
    <citation type="submission" date="2016-01" db="EMBL/GenBank/DDBJ databases">
        <title>Characterization of the Clostridium difficile lineages that are prevalent in Hong Kong and China.</title>
        <authorList>
            <person name="Kwok J.S.-L."/>
            <person name="Lam W.-Y."/>
            <person name="Ip M."/>
            <person name="Chan T.-F."/>
            <person name="Hawkey P.M."/>
            <person name="Tsui S.K.-W."/>
        </authorList>
    </citation>
    <scope>NUCLEOTIDE SEQUENCE [LARGE SCALE GENOMIC DNA]</scope>
    <source>
        <strain evidence="2 3">300064</strain>
    </source>
</reference>
<protein>
    <recommendedName>
        <fullName evidence="4">ABC-2 family transporter protein</fullName>
    </recommendedName>
</protein>
<feature type="transmembrane region" description="Helical" evidence="1">
    <location>
        <begin position="50"/>
        <end position="75"/>
    </location>
</feature>
<evidence type="ECO:0000313" key="2">
    <source>
        <dbReference type="EMBL" id="PPV15797.1"/>
    </source>
</evidence>
<feature type="transmembrane region" description="Helical" evidence="1">
    <location>
        <begin position="171"/>
        <end position="189"/>
    </location>
</feature>
<dbReference type="Proteomes" id="UP000238081">
    <property type="component" value="Unassembled WGS sequence"/>
</dbReference>
<gene>
    <name evidence="2" type="ORF">AWN73_01535</name>
</gene>
<keyword evidence="1" id="KW-0812">Transmembrane</keyword>
<keyword evidence="1" id="KW-0472">Membrane</keyword>
<sequence>MTDLIKGEFKKINITNHIKNIGIANIVILGTLLVLTYTTRAFKIWNITSIFYVIDCLVRATFMIFSSMIGCKIIINELKYGSNTQIEEYERNIKTKIIIICIITFFSIILSDIILESSFCALNKMFNILPYVLNLNIIQTNIFSIVIYGVTSSLISIIPIYFGILGKSKCMTIIVSIILIIMFCSYNNGFSLNSIIIIPISFAILGIFAAYLSIRKIKFMDK</sequence>
<organism evidence="2 3">
    <name type="scientific">Clostridium butyricum</name>
    <dbReference type="NCBI Taxonomy" id="1492"/>
    <lineage>
        <taxon>Bacteria</taxon>
        <taxon>Bacillati</taxon>
        <taxon>Bacillota</taxon>
        <taxon>Clostridia</taxon>
        <taxon>Eubacteriales</taxon>
        <taxon>Clostridiaceae</taxon>
        <taxon>Clostridium</taxon>
    </lineage>
</organism>
<comment type="caution">
    <text evidence="2">The sequence shown here is derived from an EMBL/GenBank/DDBJ whole genome shotgun (WGS) entry which is preliminary data.</text>
</comment>
<feature type="transmembrane region" description="Helical" evidence="1">
    <location>
        <begin position="96"/>
        <end position="115"/>
    </location>
</feature>
<dbReference type="EMBL" id="LRDH01000096">
    <property type="protein sequence ID" value="PPV15797.1"/>
    <property type="molecule type" value="Genomic_DNA"/>
</dbReference>
<name>A0A2S7FCE8_CLOBU</name>
<dbReference type="RefSeq" id="WP_043661457.1">
    <property type="nucleotide sequence ID" value="NZ_JSEG01000001.1"/>
</dbReference>
<evidence type="ECO:0000313" key="3">
    <source>
        <dbReference type="Proteomes" id="UP000238081"/>
    </source>
</evidence>
<accession>A0A2S7FCE8</accession>
<dbReference type="AlphaFoldDB" id="A0A2S7FCE8"/>
<keyword evidence="1" id="KW-1133">Transmembrane helix</keyword>
<evidence type="ECO:0000256" key="1">
    <source>
        <dbReference type="SAM" id="Phobius"/>
    </source>
</evidence>
<feature type="transmembrane region" description="Helical" evidence="1">
    <location>
        <begin position="195"/>
        <end position="214"/>
    </location>
</feature>
<feature type="transmembrane region" description="Helical" evidence="1">
    <location>
        <begin position="142"/>
        <end position="164"/>
    </location>
</feature>
<feature type="transmembrane region" description="Helical" evidence="1">
    <location>
        <begin position="21"/>
        <end position="38"/>
    </location>
</feature>